<accession>A0ABP8GS92</accession>
<sequence>MTLREFTGLTLAAKAEELELWAQPVAEKVVKGYLVQCYRLYDFYVEVYCDPVQGHPCRYQAFRGALALTAY</sequence>
<gene>
    <name evidence="1" type="ORF">GCM10023184_19630</name>
</gene>
<name>A0ABP8GS92_9BACT</name>
<evidence type="ECO:0000313" key="2">
    <source>
        <dbReference type="Proteomes" id="UP001501725"/>
    </source>
</evidence>
<reference evidence="2" key="1">
    <citation type="journal article" date="2019" name="Int. J. Syst. Evol. Microbiol.">
        <title>The Global Catalogue of Microorganisms (GCM) 10K type strain sequencing project: providing services to taxonomists for standard genome sequencing and annotation.</title>
        <authorList>
            <consortium name="The Broad Institute Genomics Platform"/>
            <consortium name="The Broad Institute Genome Sequencing Center for Infectious Disease"/>
            <person name="Wu L."/>
            <person name="Ma J."/>
        </authorList>
    </citation>
    <scope>NUCLEOTIDE SEQUENCE [LARGE SCALE GENOMIC DNA]</scope>
    <source>
        <strain evidence="2">JCM 17919</strain>
    </source>
</reference>
<dbReference type="Proteomes" id="UP001501725">
    <property type="component" value="Unassembled WGS sequence"/>
</dbReference>
<dbReference type="EMBL" id="BAABGY010000007">
    <property type="protein sequence ID" value="GAA4329222.1"/>
    <property type="molecule type" value="Genomic_DNA"/>
</dbReference>
<organism evidence="1 2">
    <name type="scientific">Flaviaesturariibacter amylovorans</name>
    <dbReference type="NCBI Taxonomy" id="1084520"/>
    <lineage>
        <taxon>Bacteria</taxon>
        <taxon>Pseudomonadati</taxon>
        <taxon>Bacteroidota</taxon>
        <taxon>Chitinophagia</taxon>
        <taxon>Chitinophagales</taxon>
        <taxon>Chitinophagaceae</taxon>
        <taxon>Flaviaestuariibacter</taxon>
    </lineage>
</organism>
<dbReference type="RefSeq" id="WP_345255432.1">
    <property type="nucleotide sequence ID" value="NZ_BAABGY010000007.1"/>
</dbReference>
<keyword evidence="2" id="KW-1185">Reference proteome</keyword>
<protein>
    <submittedName>
        <fullName evidence="1">Uncharacterized protein</fullName>
    </submittedName>
</protein>
<comment type="caution">
    <text evidence="1">The sequence shown here is derived from an EMBL/GenBank/DDBJ whole genome shotgun (WGS) entry which is preliminary data.</text>
</comment>
<proteinExistence type="predicted"/>
<evidence type="ECO:0000313" key="1">
    <source>
        <dbReference type="EMBL" id="GAA4329222.1"/>
    </source>
</evidence>